<dbReference type="EMBL" id="JBHSMX010000066">
    <property type="protein sequence ID" value="MFC5524010.1"/>
    <property type="molecule type" value="Genomic_DNA"/>
</dbReference>
<reference evidence="3" key="1">
    <citation type="journal article" date="2019" name="Int. J. Syst. Evol. Microbiol.">
        <title>The Global Catalogue of Microorganisms (GCM) 10K type strain sequencing project: providing services to taxonomists for standard genome sequencing and annotation.</title>
        <authorList>
            <consortium name="The Broad Institute Genomics Platform"/>
            <consortium name="The Broad Institute Genome Sequencing Center for Infectious Disease"/>
            <person name="Wu L."/>
            <person name="Ma J."/>
        </authorList>
    </citation>
    <scope>NUCLEOTIDE SEQUENCE [LARGE SCALE GENOMIC DNA]</scope>
    <source>
        <strain evidence="3">CGMCC 4.7277</strain>
    </source>
</reference>
<feature type="chain" id="PRO_5047068277" description="Tip attachment protein J domain-containing protein" evidence="1">
    <location>
        <begin position="25"/>
        <end position="998"/>
    </location>
</feature>
<evidence type="ECO:0000313" key="3">
    <source>
        <dbReference type="Proteomes" id="UP001596084"/>
    </source>
</evidence>
<sequence length="998" mass="105381">MTAGQALLGSIAVGLIGSSLASNAAKRAQQAAAAAQRAQYNASLQDRNVTGLSAEAPWQVVYGNPSPIGGSLCAILSSGAKSEFKHLLVVFAAHECQAIDEVYLDGNAVGALDGLGWVTGGTFSETAEVTTTEYIVLDVNGVGTASHAISRIISTSPPSFTTAVGNAITVNPASQSPDFIIVSYAYTVTTPRVNVQKHLSPGGVDANDQFIAARTGGAWGAADRLSGYTYIWLTLDQNFARFQGGPPNVTARLRGKKIYDWRTGTTVYSNNPALCLADFITSEAGFGATTAQIDSASVIAAANAADAAGFLSDGSFKTDQARENTKQQLEDSFGATCHQSGGVWRIVAGAWTTPVLSLTDADLAAPIQIEQASYNSKERFNTVRGKYVDGGGLGVATDFTPWQNTAEVASDGLVKVKDISFAFTKDHQRTQDLARMIVERSRGGLTITYPGHMRLWPLQPGDRVSITNAEFGWAAKTFRVTDWSFHPKTPVALQMVEDVAVYYNAAAVITADAAPNTNLPSPFDTPALAGLTAASGTAQLIKQADGSIITRVLLQWVATASQYVVTGGRVQIQYRLASALDDVWQTVTLPGDAASAYISNLTDGVTYLFRARFVSQLKIPGTWATIAHQVIGKIEPPTAPSNVSLTQSLVFWAKVTDIDLAGYLIRSQPGMTGIWSRGTPLHDGIVTAMPFALNQRLYGMQTIMVASIDTTGNTSAAVSATLDFGQPDSSNFVQVSDYQARGWPGTVISLLRLRDGTLLVDRFSESVTQYREQPVNTAGGALVADALASSDEYAIADLYGEPDVYATQYDALTWTSAPFLPQYGGGTLSLNCITAGPTPTIEYRTDGDNIINLYGSADVYASTDLYGPPGAYQSWPGALTINRMVGIQWRVSIAGGSEQGKVTTFTASLAAQEGGQTFANQAISSAGTRLSPSAGIPARTWIALRSVQITPFVDGSGAIAGRLLDFNTNIGPLTQLVDNTGTAVNGTATIDLKGLVDV</sequence>
<evidence type="ECO:0008006" key="4">
    <source>
        <dbReference type="Google" id="ProtNLM"/>
    </source>
</evidence>
<gene>
    <name evidence="2" type="ORF">ACFPP7_24325</name>
</gene>
<name>A0ABW0QGU7_9BURK</name>
<comment type="caution">
    <text evidence="2">The sequence shown here is derived from an EMBL/GenBank/DDBJ whole genome shotgun (WGS) entry which is preliminary data.</text>
</comment>
<feature type="signal peptide" evidence="1">
    <location>
        <begin position="1"/>
        <end position="24"/>
    </location>
</feature>
<dbReference type="InterPro" id="IPR036116">
    <property type="entry name" value="FN3_sf"/>
</dbReference>
<dbReference type="Gene3D" id="2.60.40.10">
    <property type="entry name" value="Immunoglobulins"/>
    <property type="match status" value="1"/>
</dbReference>
<dbReference type="InterPro" id="IPR013783">
    <property type="entry name" value="Ig-like_fold"/>
</dbReference>
<organism evidence="2 3">
    <name type="scientific">Polaromonas jejuensis</name>
    <dbReference type="NCBI Taxonomy" id="457502"/>
    <lineage>
        <taxon>Bacteria</taxon>
        <taxon>Pseudomonadati</taxon>
        <taxon>Pseudomonadota</taxon>
        <taxon>Betaproteobacteria</taxon>
        <taxon>Burkholderiales</taxon>
        <taxon>Comamonadaceae</taxon>
        <taxon>Polaromonas</taxon>
    </lineage>
</organism>
<dbReference type="Proteomes" id="UP001596084">
    <property type="component" value="Unassembled WGS sequence"/>
</dbReference>
<keyword evidence="3" id="KW-1185">Reference proteome</keyword>
<keyword evidence="1" id="KW-0732">Signal</keyword>
<proteinExistence type="predicted"/>
<evidence type="ECO:0000313" key="2">
    <source>
        <dbReference type="EMBL" id="MFC5524010.1"/>
    </source>
</evidence>
<accession>A0ABW0QGU7</accession>
<dbReference type="SUPFAM" id="SSF49265">
    <property type="entry name" value="Fibronectin type III"/>
    <property type="match status" value="1"/>
</dbReference>
<protein>
    <recommendedName>
        <fullName evidence="4">Tip attachment protein J domain-containing protein</fullName>
    </recommendedName>
</protein>
<evidence type="ECO:0000256" key="1">
    <source>
        <dbReference type="SAM" id="SignalP"/>
    </source>
</evidence>
<dbReference type="RefSeq" id="WP_068832059.1">
    <property type="nucleotide sequence ID" value="NZ_JBHSMX010000066.1"/>
</dbReference>